<feature type="region of interest" description="Disordered" evidence="1">
    <location>
        <begin position="694"/>
        <end position="821"/>
    </location>
</feature>
<organism evidence="2">
    <name type="scientific">Trepomonas sp. PC1</name>
    <dbReference type="NCBI Taxonomy" id="1076344"/>
    <lineage>
        <taxon>Eukaryota</taxon>
        <taxon>Metamonada</taxon>
        <taxon>Diplomonadida</taxon>
        <taxon>Hexamitidae</taxon>
        <taxon>Hexamitinae</taxon>
        <taxon>Trepomonas</taxon>
    </lineage>
</organism>
<accession>A0A146KHQ4</accession>
<feature type="region of interest" description="Disordered" evidence="1">
    <location>
        <begin position="628"/>
        <end position="675"/>
    </location>
</feature>
<dbReference type="GO" id="GO:0019901">
    <property type="term" value="F:protein kinase binding"/>
    <property type="evidence" value="ECO:0007669"/>
    <property type="project" value="TreeGrafter"/>
</dbReference>
<evidence type="ECO:0000256" key="1">
    <source>
        <dbReference type="SAM" id="MobiDB-lite"/>
    </source>
</evidence>
<protein>
    <submittedName>
        <fullName evidence="2">Uncharacterized protein</fullName>
    </submittedName>
</protein>
<feature type="compositionally biased region" description="Polar residues" evidence="1">
    <location>
        <begin position="723"/>
        <end position="732"/>
    </location>
</feature>
<name>A0A146KHQ4_9EUKA</name>
<dbReference type="InterPro" id="IPR050944">
    <property type="entry name" value="FAM83"/>
</dbReference>
<dbReference type="EMBL" id="GDID01001827">
    <property type="protein sequence ID" value="JAP94779.1"/>
    <property type="molecule type" value="Transcribed_RNA"/>
</dbReference>
<feature type="region of interest" description="Disordered" evidence="1">
    <location>
        <begin position="464"/>
        <end position="523"/>
    </location>
</feature>
<feature type="non-terminal residue" evidence="2">
    <location>
        <position position="1"/>
    </location>
</feature>
<proteinExistence type="predicted"/>
<feature type="compositionally biased region" description="Basic and acidic residues" evidence="1">
    <location>
        <begin position="749"/>
        <end position="761"/>
    </location>
</feature>
<reference evidence="2" key="1">
    <citation type="submission" date="2015-07" db="EMBL/GenBank/DDBJ databases">
        <title>Adaptation to a free-living lifestyle via gene acquisitions in the diplomonad Trepomonas sp. PC1.</title>
        <authorList>
            <person name="Xu F."/>
            <person name="Jerlstrom-Hultqvist J."/>
            <person name="Kolisko M."/>
            <person name="Simpson A.G.B."/>
            <person name="Roger A.J."/>
            <person name="Svard S.G."/>
            <person name="Andersson J.O."/>
        </authorList>
    </citation>
    <scope>NUCLEOTIDE SEQUENCE</scope>
    <source>
        <strain evidence="2">PC1</strain>
    </source>
</reference>
<sequence>TKLAARAIKMYDTIKHCFQSWKQYHVQFKQLTHEKQLIEKCNDYENDEYVFYPDQQNIFFNQQALQFMNQTVVTFKATRKVFMDTQIPYLQKMLHLIFSCRSMARFNMIDEQDVTFEEFIMIFKTKYLTNPIKEDFQPKHKTVRQMLQQLDALTVMKAVSYLSVINQQNYQVDKPFQLRQRFLAYNHKQDTKKEKHNLIIPFLPAIMENAPTFNFTSIDFVIRLLEKIPPIQVNYQPTYQQLKKKILIASEKKQIQEELDYRRVFINDKQLQELYCLVAHGKSDRISVRKLMQINFDVFLFYISHDRPLLEQALNAQLPPLEFPIHLMFQQENLIDENLMHKRNEIQNQSASNQLSAKSQIQKLKEIVYLIQEDEEPKVEQKLTARVSARKSVAQKLANWAEKEEQQKKIDQLIKANLSNLSIHEQQVELQPVDPVSDSEFVLDEENKPIDDNYQVIVPTMSKQNSTKQLDHSLMSKQKSFKTPGMESKTNSKKSIEPLQHQNERQRAEQDREEQNSSPQKLKQSISLKQSMLLLQEQKASDEQKRTTKLQTLKDQFQLAMRILGEKDNQQIRSQLTKYEYMDVDQMSLTELEQHILKLEGVTNQLNAPAESKKKVIKNFGEKAENSILKAQTEKNVENKPKTMETKEKNAQNPKKDAKNTKQKTKNKINTKLSQKTQIEQVENIICDLSSESSNSELMRNVSFSEDETPEDNVQKYNEIDKVQSQTQNRPQNDQEKKQKEKRKKEPKKPKEIPLAKESQARKPKVKPIMSPNMLSPQTSKPRNVQPLRSVQTENKQNSKVNNPNQPIQPVKPKIESKASSLTKKIQNSFIYDQNRRSNRQSVDSQSKLNLNKIYSEDSQLDVSNDIQILENPSYINSVLQQTNNESQEVQIQVLSKKSNRQIVRSKQQKRAKTPVLITVQNESSEEEEKMPQIRPSTMADIKQHVAELRVKTMFDEDKIRGNPFLAQPNQLRDIYSRLIKQIETSQQLVTIKANEAFHRAKSKKISLQKINKFKLALQDQKYYYTKKMFRQQPQVFVNQISVENLQRRQNVIQQLSVKRQIKYHWFARQKTLKPQNAEKTKFEFPIIIVSFGKK</sequence>
<dbReference type="PANTHER" id="PTHR16181">
    <property type="entry name" value="PROTEIN FAM83A-RELATED"/>
    <property type="match status" value="1"/>
</dbReference>
<dbReference type="AlphaFoldDB" id="A0A146KHQ4"/>
<dbReference type="GO" id="GO:0007165">
    <property type="term" value="P:signal transduction"/>
    <property type="evidence" value="ECO:0007669"/>
    <property type="project" value="TreeGrafter"/>
</dbReference>
<feature type="compositionally biased region" description="Polar residues" evidence="1">
    <location>
        <begin position="694"/>
        <end position="704"/>
    </location>
</feature>
<feature type="compositionally biased region" description="Basic and acidic residues" evidence="1">
    <location>
        <begin position="632"/>
        <end position="660"/>
    </location>
</feature>
<feature type="compositionally biased region" description="Polar residues" evidence="1">
    <location>
        <begin position="773"/>
        <end position="808"/>
    </location>
</feature>
<evidence type="ECO:0000313" key="2">
    <source>
        <dbReference type="EMBL" id="JAP94779.1"/>
    </source>
</evidence>
<feature type="compositionally biased region" description="Basic and acidic residues" evidence="1">
    <location>
        <begin position="502"/>
        <end position="515"/>
    </location>
</feature>
<gene>
    <name evidence="2" type="ORF">TPC1_12452</name>
</gene>
<dbReference type="PANTHER" id="PTHR16181:SF29">
    <property type="entry name" value="PROTEIN FAM83A-RELATED"/>
    <property type="match status" value="1"/>
</dbReference>